<evidence type="ECO:0000256" key="3">
    <source>
        <dbReference type="ARBA" id="ARBA00022989"/>
    </source>
</evidence>
<evidence type="ECO:0000259" key="7">
    <source>
        <dbReference type="Pfam" id="PF13515"/>
    </source>
</evidence>
<feature type="transmembrane region" description="Helical" evidence="5">
    <location>
        <begin position="486"/>
        <end position="502"/>
    </location>
</feature>
<feature type="transmembrane region" description="Helical" evidence="5">
    <location>
        <begin position="141"/>
        <end position="161"/>
    </location>
</feature>
<sequence length="754" mass="84543">MASTLPQLQRFFYSHYFLGGLRQATGVIIPALFLSFFFQQYGMAMVAAIGAACVAVIDQPGSPRRYSFNNMIGAVLLGTLTTAVTGLSTTHPILLWFVIPTLCFIFSMFTVYGRQGGLMGFACLFIMTLTMRQPLETHEVLIHTLSSFGGGVFYFAFSAFIHRVFWHREERQALSVALFSTADYIEARSRLYDVNHDLEESYRQLMRTQSAMTDTQQAARNTVLRELPTGQSRSDQQRYTALNIFIDMVALLDTLVATQTDYATLQRTLATSDVLIFARDALRKLANNTRQIALDVARHKPVTERSSVKAEIRAIEYELELYRQNGFAQGNAEVYTLLVQVLRRLRNAARIVERMTEHTHARRASSLVDTRLNKTLGRFLTHNELRLGMITSNLRLDSPSFRYAVRVTIAAIIALAIDHGLTLLLQMSGRDPGFTIHGYWIILTTIIVLKPGYALTRQRNLLRLLGTFIGCLLALIILNLNPHIDIYFFILVVACVLGYSMLQLNFMASATFNTLCILLAFNLTAPASTFLIGERLVDTVIGSLVALGCSYILPWWEYNFMGSLAKAARTANHRFYRTGLLYADLNRTLLSIENQTVNSSVTKDLDVTTLTQQVHEADVNWRLARKNAYIALGNLTSAFYRMMAEPTRCQKNVPEVNHLLIQNHLLASQISAAVPLLAQLPEIPTGIQQSLDAIDALLEDRNAPIPVSIETEGDLAALAYPIRQMSRAAQLIHQEMQVFEKPQSEPQAPQPQPA</sequence>
<evidence type="ECO:0000256" key="2">
    <source>
        <dbReference type="ARBA" id="ARBA00022692"/>
    </source>
</evidence>
<evidence type="ECO:0000313" key="8">
    <source>
        <dbReference type="EMBL" id="RIY41886.1"/>
    </source>
</evidence>
<dbReference type="EMBL" id="NQYH01000001">
    <property type="protein sequence ID" value="RIY41886.1"/>
    <property type="molecule type" value="Genomic_DNA"/>
</dbReference>
<feature type="domain" description="Integral membrane protein YccS N-terminal" evidence="6">
    <location>
        <begin position="72"/>
        <end position="347"/>
    </location>
</feature>
<comment type="subcellular location">
    <subcellularLocation>
        <location evidence="1">Membrane</location>
        <topology evidence="1">Multi-pass membrane protein</topology>
    </subcellularLocation>
</comment>
<dbReference type="InterPro" id="IPR049453">
    <property type="entry name" value="Memb_transporter_dom"/>
</dbReference>
<feature type="transmembrane region" description="Helical" evidence="5">
    <location>
        <begin position="432"/>
        <end position="449"/>
    </location>
</feature>
<feature type="transmembrane region" description="Helical" evidence="5">
    <location>
        <begin position="93"/>
        <end position="111"/>
    </location>
</feature>
<dbReference type="Pfam" id="PF13515">
    <property type="entry name" value="FUSC_2"/>
    <property type="match status" value="1"/>
</dbReference>
<evidence type="ECO:0000259" key="6">
    <source>
        <dbReference type="Pfam" id="PF12805"/>
    </source>
</evidence>
<accession>A0A3A1YWF9</accession>
<evidence type="ECO:0000256" key="5">
    <source>
        <dbReference type="SAM" id="Phobius"/>
    </source>
</evidence>
<protein>
    <submittedName>
        <fullName evidence="8">Uncharacterized protein</fullName>
    </submittedName>
</protein>
<feature type="transmembrane region" description="Helical" evidence="5">
    <location>
        <begin position="69"/>
        <end position="87"/>
    </location>
</feature>
<evidence type="ECO:0000256" key="4">
    <source>
        <dbReference type="ARBA" id="ARBA00023136"/>
    </source>
</evidence>
<organism evidence="8 9">
    <name type="scientific">Neopusillimonas maritima</name>
    <dbReference type="NCBI Taxonomy" id="2026239"/>
    <lineage>
        <taxon>Bacteria</taxon>
        <taxon>Pseudomonadati</taxon>
        <taxon>Pseudomonadota</taxon>
        <taxon>Betaproteobacteria</taxon>
        <taxon>Burkholderiales</taxon>
        <taxon>Alcaligenaceae</taxon>
        <taxon>Neopusillimonas</taxon>
    </lineage>
</organism>
<name>A0A3A1YWF9_9BURK</name>
<proteinExistence type="predicted"/>
<dbReference type="Proteomes" id="UP000266206">
    <property type="component" value="Unassembled WGS sequence"/>
</dbReference>
<evidence type="ECO:0000256" key="1">
    <source>
        <dbReference type="ARBA" id="ARBA00004141"/>
    </source>
</evidence>
<evidence type="ECO:0000313" key="9">
    <source>
        <dbReference type="Proteomes" id="UP000266206"/>
    </source>
</evidence>
<keyword evidence="4 5" id="KW-0472">Membrane</keyword>
<feature type="transmembrane region" description="Helical" evidence="5">
    <location>
        <begin position="461"/>
        <end position="480"/>
    </location>
</feature>
<dbReference type="RefSeq" id="WP_119515123.1">
    <property type="nucleotide sequence ID" value="NZ_NQYH01000001.1"/>
</dbReference>
<dbReference type="AlphaFoldDB" id="A0A3A1YWF9"/>
<dbReference type="Pfam" id="PF12805">
    <property type="entry name" value="FUSC-like"/>
    <property type="match status" value="1"/>
</dbReference>
<dbReference type="InterPro" id="IPR032692">
    <property type="entry name" value="YccS_N"/>
</dbReference>
<keyword evidence="3 5" id="KW-1133">Transmembrane helix</keyword>
<gene>
    <name evidence="8" type="ORF">CJP73_00080</name>
</gene>
<feature type="transmembrane region" description="Helical" evidence="5">
    <location>
        <begin position="40"/>
        <end position="57"/>
    </location>
</feature>
<dbReference type="OrthoDB" id="8670769at2"/>
<dbReference type="GO" id="GO:0016020">
    <property type="term" value="C:membrane"/>
    <property type="evidence" value="ECO:0007669"/>
    <property type="project" value="UniProtKB-SubCell"/>
</dbReference>
<feature type="transmembrane region" description="Helical" evidence="5">
    <location>
        <begin position="403"/>
        <end position="426"/>
    </location>
</feature>
<feature type="domain" description="Integral membrane bound transporter" evidence="7">
    <location>
        <begin position="436"/>
        <end position="547"/>
    </location>
</feature>
<reference evidence="8 9" key="1">
    <citation type="submission" date="2017-08" db="EMBL/GenBank/DDBJ databases">
        <title>Pusillimonas indicus sp. nov., a member of the family Alcaligenaceae isolated from surface seawater.</title>
        <authorList>
            <person name="Li J."/>
        </authorList>
    </citation>
    <scope>NUCLEOTIDE SEQUENCE [LARGE SCALE GENOMIC DNA]</scope>
    <source>
        <strain evidence="8 9">L52-1-41</strain>
    </source>
</reference>
<comment type="caution">
    <text evidence="8">The sequence shown here is derived from an EMBL/GenBank/DDBJ whole genome shotgun (WGS) entry which is preliminary data.</text>
</comment>
<feature type="transmembrane region" description="Helical" evidence="5">
    <location>
        <begin position="12"/>
        <end position="34"/>
    </location>
</feature>
<feature type="transmembrane region" description="Helical" evidence="5">
    <location>
        <begin position="118"/>
        <end position="135"/>
    </location>
</feature>
<keyword evidence="2 5" id="KW-0812">Transmembrane</keyword>
<feature type="transmembrane region" description="Helical" evidence="5">
    <location>
        <begin position="514"/>
        <end position="533"/>
    </location>
</feature>